<organism evidence="1 2">
    <name type="scientific">Neophaeococcomyces mojaviensis</name>
    <dbReference type="NCBI Taxonomy" id="3383035"/>
    <lineage>
        <taxon>Eukaryota</taxon>
        <taxon>Fungi</taxon>
        <taxon>Dikarya</taxon>
        <taxon>Ascomycota</taxon>
        <taxon>Pezizomycotina</taxon>
        <taxon>Eurotiomycetes</taxon>
        <taxon>Chaetothyriomycetidae</taxon>
        <taxon>Chaetothyriales</taxon>
        <taxon>Chaetothyriales incertae sedis</taxon>
        <taxon>Neophaeococcomyces</taxon>
    </lineage>
</organism>
<dbReference type="EMBL" id="JAPDRQ010000074">
    <property type="protein sequence ID" value="KAJ9656663.1"/>
    <property type="molecule type" value="Genomic_DNA"/>
</dbReference>
<protein>
    <submittedName>
        <fullName evidence="1">Uncharacterized protein</fullName>
    </submittedName>
</protein>
<gene>
    <name evidence="1" type="ORF">H2198_004782</name>
</gene>
<evidence type="ECO:0000313" key="2">
    <source>
        <dbReference type="Proteomes" id="UP001172386"/>
    </source>
</evidence>
<accession>A0ACC3A7L0</accession>
<keyword evidence="2" id="KW-1185">Reference proteome</keyword>
<evidence type="ECO:0000313" key="1">
    <source>
        <dbReference type="EMBL" id="KAJ9656663.1"/>
    </source>
</evidence>
<name>A0ACC3A7L0_9EURO</name>
<proteinExistence type="predicted"/>
<comment type="caution">
    <text evidence="1">The sequence shown here is derived from an EMBL/GenBank/DDBJ whole genome shotgun (WGS) entry which is preliminary data.</text>
</comment>
<dbReference type="Proteomes" id="UP001172386">
    <property type="component" value="Unassembled WGS sequence"/>
</dbReference>
<reference evidence="1" key="1">
    <citation type="submission" date="2022-10" db="EMBL/GenBank/DDBJ databases">
        <title>Culturing micro-colonial fungi from biological soil crusts in the Mojave desert and describing Neophaeococcomyces mojavensis, and introducing the new genera and species Taxawa tesnikishii.</title>
        <authorList>
            <person name="Kurbessoian T."/>
            <person name="Stajich J.E."/>
        </authorList>
    </citation>
    <scope>NUCLEOTIDE SEQUENCE</scope>
    <source>
        <strain evidence="1">JES_112</strain>
    </source>
</reference>
<sequence length="568" mass="65104">MTFNDIDNGQEEISSTVERQMKLLPEVIRIPFEEAVSDVKLESWEDEWFSSGIFDHERYGSLTKPKIDFVYNWVNRSETEFREIKHTFELSSPLNDPHGNLDQYVNGFINRIQLLVNSVQDTSDNTSENYRPQRPDWFKDDAETRKHVHILRQEDFFGEAKKQCLPTFNSISIESQIHNTPSDIDQLVALSDDMFLGTPHSTSDFYSPLFGSVMGFKTDHYNVKDIRKADVPTFGEKPYLYYTSLLLNHRFGECDCKTQAHFSHSISRCVMREDMASFPGPGIHGTWERFRGETDANGDGYLDWSERQAVLEAIKSGRHAVGGGDSSTPATTAAQRERMYYQLPKILKQAGLQTPQSNPNVLWTSLDGPKQSATSNATTSESTNASPNMSYPNPDFSATNIFSQLSRREPKCGDCLTKFLLSTTSHGLEPMLPVKEKPRERNTMIKVLVKYQHMIVDPDAKFMMIKDAEQAREEILERTIKRHRKVAQWRLNDDVMTEDGAAVVQVNSVMQTVFNTIFLRKARGEVKACLRDRCNKDKTLKTQGRVLAQRLVENWSALDDHVRRYRIL</sequence>